<dbReference type="EMBL" id="LR796600">
    <property type="protein sequence ID" value="CAB4153708.1"/>
    <property type="molecule type" value="Genomic_DNA"/>
</dbReference>
<name>A0A6J5N4I8_9CAUD</name>
<gene>
    <name evidence="1" type="ORF">UFOVP625_18</name>
</gene>
<protein>
    <submittedName>
        <fullName evidence="1">Uncharacterized protein</fullName>
    </submittedName>
</protein>
<accession>A0A6J5N4I8</accession>
<reference evidence="1" key="1">
    <citation type="submission" date="2020-04" db="EMBL/GenBank/DDBJ databases">
        <authorList>
            <person name="Chiriac C."/>
            <person name="Salcher M."/>
            <person name="Ghai R."/>
            <person name="Kavagutti S V."/>
        </authorList>
    </citation>
    <scope>NUCLEOTIDE SEQUENCE</scope>
</reference>
<organism evidence="1">
    <name type="scientific">uncultured Caudovirales phage</name>
    <dbReference type="NCBI Taxonomy" id="2100421"/>
    <lineage>
        <taxon>Viruses</taxon>
        <taxon>Duplodnaviria</taxon>
        <taxon>Heunggongvirae</taxon>
        <taxon>Uroviricota</taxon>
        <taxon>Caudoviricetes</taxon>
        <taxon>Peduoviridae</taxon>
        <taxon>Maltschvirus</taxon>
        <taxon>Maltschvirus maltsch</taxon>
    </lineage>
</organism>
<proteinExistence type="predicted"/>
<sequence length="84" mass="8749">MKSTAITVTTSPTLLIAADNQNRVCYLHSGTGSVYIGGSDVTAANGIHLSNGTTMEITLPIGETIYGITSSSTQTMRTLTPDLD</sequence>
<evidence type="ECO:0000313" key="1">
    <source>
        <dbReference type="EMBL" id="CAB4153708.1"/>
    </source>
</evidence>